<evidence type="ECO:0000256" key="4">
    <source>
        <dbReference type="ARBA" id="ARBA00022729"/>
    </source>
</evidence>
<evidence type="ECO:0000256" key="2">
    <source>
        <dbReference type="ARBA" id="ARBA00022502"/>
    </source>
</evidence>
<accession>A0AAV3R970</accession>
<keyword evidence="9" id="KW-1185">Reference proteome</keyword>
<dbReference type="InterPro" id="IPR007217">
    <property type="entry name" value="Per1-like"/>
</dbReference>
<organism evidence="8 9">
    <name type="scientific">Lithospermum erythrorhizon</name>
    <name type="common">Purple gromwell</name>
    <name type="synonym">Lithospermum officinale var. erythrorhizon</name>
    <dbReference type="NCBI Taxonomy" id="34254"/>
    <lineage>
        <taxon>Eukaryota</taxon>
        <taxon>Viridiplantae</taxon>
        <taxon>Streptophyta</taxon>
        <taxon>Embryophyta</taxon>
        <taxon>Tracheophyta</taxon>
        <taxon>Spermatophyta</taxon>
        <taxon>Magnoliopsida</taxon>
        <taxon>eudicotyledons</taxon>
        <taxon>Gunneridae</taxon>
        <taxon>Pentapetalae</taxon>
        <taxon>asterids</taxon>
        <taxon>lamiids</taxon>
        <taxon>Boraginales</taxon>
        <taxon>Boraginaceae</taxon>
        <taxon>Boraginoideae</taxon>
        <taxon>Lithospermeae</taxon>
        <taxon>Lithospermum</taxon>
    </lineage>
</organism>
<dbReference type="EMBL" id="BAABME010024784">
    <property type="protein sequence ID" value="GAA0170877.1"/>
    <property type="molecule type" value="Genomic_DNA"/>
</dbReference>
<dbReference type="Pfam" id="PF04080">
    <property type="entry name" value="Per1"/>
    <property type="match status" value="1"/>
</dbReference>
<feature type="signal peptide" evidence="7">
    <location>
        <begin position="1"/>
        <end position="27"/>
    </location>
</feature>
<gene>
    <name evidence="8" type="ORF">LIER_41040</name>
</gene>
<keyword evidence="3 7" id="KW-0812">Transmembrane</keyword>
<feature type="transmembrane region" description="Helical" evidence="7">
    <location>
        <begin position="283"/>
        <end position="301"/>
    </location>
</feature>
<evidence type="ECO:0000256" key="5">
    <source>
        <dbReference type="ARBA" id="ARBA00022989"/>
    </source>
</evidence>
<evidence type="ECO:0000256" key="1">
    <source>
        <dbReference type="ARBA" id="ARBA00004127"/>
    </source>
</evidence>
<feature type="transmembrane region" description="Helical" evidence="7">
    <location>
        <begin position="127"/>
        <end position="151"/>
    </location>
</feature>
<sequence>MSNLMPFCSGFIILFFVFSSFLVAIKASSGDDDPIYKDCVGQCEKTGCVGGKCFQHCKFSSEGHPIDGPWYLQEPLYQRWKQWDCRSDCQYHCMLDREEDRKKHGLKPVKYQGKWPFLHVYGMQEPVAVAFSGLNLAIQFHGWISFFILVNYKLPLRANRKPYYEYTGLWHIYAIMSMNSWFWNAVFHCRDVELTNKLHISSAVALLGYSVVVAILRAFNVKDEAARVMIAAPLIAFIATHILYLNLYQLDHSLNTKVCAFMSLVQITLWAVWAGVTKHPFRWKLWIVVIGGGLASLLELYEFPPYRGYVDAHALWHAITIPLTYLWWSFVRDDSEFLTTSLLKKAK</sequence>
<feature type="transmembrane region" description="Helical" evidence="7">
    <location>
        <begin position="313"/>
        <end position="331"/>
    </location>
</feature>
<feature type="transmembrane region" description="Helical" evidence="7">
    <location>
        <begin position="163"/>
        <end position="183"/>
    </location>
</feature>
<dbReference type="PANTHER" id="PTHR13148">
    <property type="entry name" value="PER1-RELATED"/>
    <property type="match status" value="1"/>
</dbReference>
<reference evidence="8 9" key="1">
    <citation type="submission" date="2024-01" db="EMBL/GenBank/DDBJ databases">
        <title>The complete chloroplast genome sequence of Lithospermum erythrorhizon: insights into the phylogenetic relationship among Boraginaceae species and the maternal lineages of purple gromwells.</title>
        <authorList>
            <person name="Okada T."/>
            <person name="Watanabe K."/>
        </authorList>
    </citation>
    <scope>NUCLEOTIDE SEQUENCE [LARGE SCALE GENOMIC DNA]</scope>
</reference>
<dbReference type="GO" id="GO:0005789">
    <property type="term" value="C:endoplasmic reticulum membrane"/>
    <property type="evidence" value="ECO:0007669"/>
    <property type="project" value="TreeGrafter"/>
</dbReference>
<comment type="function">
    <text evidence="7">Involved in the lipid remodeling steps of GPI-anchor maturation.</text>
</comment>
<comment type="caution">
    <text evidence="8">The sequence shown here is derived from an EMBL/GenBank/DDBJ whole genome shotgun (WGS) entry which is preliminary data.</text>
</comment>
<proteinExistence type="inferred from homology"/>
<dbReference type="PANTHER" id="PTHR13148:SF0">
    <property type="entry name" value="POST-GPI ATTACHMENT TO PROTEINS FACTOR 3"/>
    <property type="match status" value="1"/>
</dbReference>
<evidence type="ECO:0000256" key="6">
    <source>
        <dbReference type="ARBA" id="ARBA00023136"/>
    </source>
</evidence>
<dbReference type="Proteomes" id="UP001454036">
    <property type="component" value="Unassembled WGS sequence"/>
</dbReference>
<keyword evidence="4 7" id="KW-0732">Signal</keyword>
<dbReference type="GO" id="GO:0000139">
    <property type="term" value="C:Golgi membrane"/>
    <property type="evidence" value="ECO:0007669"/>
    <property type="project" value="UniProtKB-SubCell"/>
</dbReference>
<feature type="chain" id="PRO_5043108225" description="Post-GPI attachment to proteins factor 3" evidence="7">
    <location>
        <begin position="28"/>
        <end position="347"/>
    </location>
</feature>
<feature type="transmembrane region" description="Helical" evidence="7">
    <location>
        <begin position="254"/>
        <end position="276"/>
    </location>
</feature>
<protein>
    <recommendedName>
        <fullName evidence="7">Post-GPI attachment to proteins factor 3</fullName>
    </recommendedName>
</protein>
<comment type="subcellular location">
    <subcellularLocation>
        <location evidence="1">Endomembrane system</location>
        <topology evidence="1">Multi-pass membrane protein</topology>
    </subcellularLocation>
    <subcellularLocation>
        <location evidence="7">Golgi apparatus membrane</location>
        <topology evidence="7">Multi-pass membrane protein</topology>
    </subcellularLocation>
</comment>
<comment type="similarity">
    <text evidence="7">Belongs to the PGAP3 family.</text>
</comment>
<keyword evidence="6 7" id="KW-0472">Membrane</keyword>
<evidence type="ECO:0000256" key="7">
    <source>
        <dbReference type="RuleBase" id="RU365066"/>
    </source>
</evidence>
<evidence type="ECO:0000256" key="3">
    <source>
        <dbReference type="ARBA" id="ARBA00022692"/>
    </source>
</evidence>
<dbReference type="AlphaFoldDB" id="A0AAV3R970"/>
<dbReference type="GO" id="GO:0016788">
    <property type="term" value="F:hydrolase activity, acting on ester bonds"/>
    <property type="evidence" value="ECO:0007669"/>
    <property type="project" value="TreeGrafter"/>
</dbReference>
<keyword evidence="7" id="KW-0333">Golgi apparatus</keyword>
<name>A0AAV3R970_LITER</name>
<keyword evidence="5 7" id="KW-1133">Transmembrane helix</keyword>
<feature type="transmembrane region" description="Helical" evidence="7">
    <location>
        <begin position="228"/>
        <end position="248"/>
    </location>
</feature>
<evidence type="ECO:0000313" key="9">
    <source>
        <dbReference type="Proteomes" id="UP001454036"/>
    </source>
</evidence>
<feature type="transmembrane region" description="Helical" evidence="7">
    <location>
        <begin position="198"/>
        <end position="216"/>
    </location>
</feature>
<keyword evidence="2 7" id="KW-0337">GPI-anchor biosynthesis</keyword>
<evidence type="ECO:0000313" key="8">
    <source>
        <dbReference type="EMBL" id="GAA0170877.1"/>
    </source>
</evidence>
<dbReference type="GO" id="GO:0006506">
    <property type="term" value="P:GPI anchor biosynthetic process"/>
    <property type="evidence" value="ECO:0007669"/>
    <property type="project" value="UniProtKB-KW"/>
</dbReference>